<dbReference type="STRING" id="2017.SAMN05444320_106287"/>
<feature type="region of interest" description="Disordered" evidence="1">
    <location>
        <begin position="1"/>
        <end position="44"/>
    </location>
</feature>
<feature type="compositionally biased region" description="Low complexity" evidence="1">
    <location>
        <begin position="333"/>
        <end position="349"/>
    </location>
</feature>
<dbReference type="RefSeq" id="WP_073485505.1">
    <property type="nucleotide sequence ID" value="NZ_FQVN01000006.1"/>
</dbReference>
<reference evidence="2 3" key="1">
    <citation type="submission" date="2016-11" db="EMBL/GenBank/DDBJ databases">
        <authorList>
            <person name="Jaros S."/>
            <person name="Januszkiewicz K."/>
            <person name="Wedrychowicz H."/>
        </authorList>
    </citation>
    <scope>NUCLEOTIDE SEQUENCE [LARGE SCALE GENOMIC DNA]</scope>
    <source>
        <strain evidence="2 3">DSM 44523</strain>
    </source>
</reference>
<organism evidence="2 3">
    <name type="scientific">Streptoalloteichus hindustanus</name>
    <dbReference type="NCBI Taxonomy" id="2017"/>
    <lineage>
        <taxon>Bacteria</taxon>
        <taxon>Bacillati</taxon>
        <taxon>Actinomycetota</taxon>
        <taxon>Actinomycetes</taxon>
        <taxon>Pseudonocardiales</taxon>
        <taxon>Pseudonocardiaceae</taxon>
        <taxon>Streptoalloteichus</taxon>
    </lineage>
</organism>
<sequence length="349" mass="38417">MTKADTTTETRDESTPPERVAGAEPPDPEREPAAETPPGPILEMSELPAGRRFSRRPVPMAHTALVFDTDEGRLIGLKRMPTLSEWRSAGLCRCYWVDMSDHHWTSPPLDLPTARIGLRFVAEVRFGWRVHDPVQVVQRGLADVHELGLRHLVGMLWPVARAFDPMAVAEAEVRLNRLIGQAPIRLEEGVLLFHCALRLDADPLLKEHQLTMVREQQQAELHDYRCAQVVEAVRQGQHALLARHLAQQPADVAGVVRLLAEQERTSLEAAREIVAQLLDRRLARDVDLEGIGLDEFGVEALRIVIKHLRTGASRALGDLAAADDVPGLPPVAGPAEPAPNGAEPEPAAP</sequence>
<proteinExistence type="predicted"/>
<dbReference type="AlphaFoldDB" id="A0A1M5GVG4"/>
<dbReference type="Proteomes" id="UP000184501">
    <property type="component" value="Unassembled WGS sequence"/>
</dbReference>
<evidence type="ECO:0000256" key="1">
    <source>
        <dbReference type="SAM" id="MobiDB-lite"/>
    </source>
</evidence>
<protein>
    <recommendedName>
        <fullName evidence="4">SPFH domain / Band 7 family protein</fullName>
    </recommendedName>
</protein>
<feature type="region of interest" description="Disordered" evidence="1">
    <location>
        <begin position="323"/>
        <end position="349"/>
    </location>
</feature>
<feature type="compositionally biased region" description="Basic and acidic residues" evidence="1">
    <location>
        <begin position="1"/>
        <end position="16"/>
    </location>
</feature>
<dbReference type="EMBL" id="FQVN01000006">
    <property type="protein sequence ID" value="SHG07754.1"/>
    <property type="molecule type" value="Genomic_DNA"/>
</dbReference>
<evidence type="ECO:0008006" key="4">
    <source>
        <dbReference type="Google" id="ProtNLM"/>
    </source>
</evidence>
<dbReference type="OrthoDB" id="4332350at2"/>
<gene>
    <name evidence="2" type="ORF">SAMN05444320_106287</name>
</gene>
<evidence type="ECO:0000313" key="2">
    <source>
        <dbReference type="EMBL" id="SHG07754.1"/>
    </source>
</evidence>
<keyword evidence="3" id="KW-1185">Reference proteome</keyword>
<accession>A0A1M5GVG4</accession>
<evidence type="ECO:0000313" key="3">
    <source>
        <dbReference type="Proteomes" id="UP000184501"/>
    </source>
</evidence>
<name>A0A1M5GVG4_STRHI</name>